<dbReference type="KEGG" id="cpat:CLPA_c12610"/>
<reference evidence="6 9" key="1">
    <citation type="journal article" date="2015" name="Genome Announc.">
        <title>Complete Genome Sequence of the Nitrogen-Fixing and Solvent-Producing Clostridium pasteurianum DSM 525.</title>
        <authorList>
            <person name="Poehlein A."/>
            <person name="Grosse-Honebrink A."/>
            <person name="Zhang Y."/>
            <person name="Minton N.P."/>
            <person name="Daniel R."/>
        </authorList>
    </citation>
    <scope>NUCLEOTIDE SEQUENCE [LARGE SCALE GENOMIC DNA]</scope>
    <source>
        <strain evidence="6">DSM 525</strain>
        <strain evidence="9">DSM 525 / ATCC 6013</strain>
    </source>
</reference>
<protein>
    <recommendedName>
        <fullName evidence="5">Cobalt-precorrin-5B C(1)-methyltransferase</fullName>
        <ecNumber evidence="5">2.1.1.195</ecNumber>
    </recommendedName>
    <alternativeName>
        <fullName evidence="5">Cobalt-precorrin-6A synthase</fullName>
    </alternativeName>
</protein>
<dbReference type="Gene3D" id="3.30.2110.10">
    <property type="entry name" value="CbiD-like"/>
    <property type="match status" value="1"/>
</dbReference>
<dbReference type="SUPFAM" id="SSF111342">
    <property type="entry name" value="CbiD-like"/>
    <property type="match status" value="1"/>
</dbReference>
<comment type="pathway">
    <text evidence="5">Cofactor biosynthesis; adenosylcobalamin biosynthesis; cob(II)yrinate a,c-diamide from sirohydrochlorin (anaerobic route): step 6/10.</text>
</comment>
<dbReference type="PIRSF" id="PIRSF026782">
    <property type="entry name" value="CbiD"/>
    <property type="match status" value="1"/>
</dbReference>
<keyword evidence="1 5" id="KW-0169">Cobalamin biosynthesis</keyword>
<dbReference type="PANTHER" id="PTHR35863:SF1">
    <property type="entry name" value="COBALT-PRECORRIN-5B C(1)-METHYLTRANSFERASE"/>
    <property type="match status" value="1"/>
</dbReference>
<keyword evidence="9" id="KW-1185">Reference proteome</keyword>
<dbReference type="AlphaFoldDB" id="A0A0H3J0J3"/>
<keyword evidence="3 5" id="KW-0808">Transferase</keyword>
<evidence type="ECO:0000256" key="2">
    <source>
        <dbReference type="ARBA" id="ARBA00022603"/>
    </source>
</evidence>
<dbReference type="Pfam" id="PF01888">
    <property type="entry name" value="CbiD"/>
    <property type="match status" value="1"/>
</dbReference>
<keyword evidence="2 5" id="KW-0489">Methyltransferase</keyword>
<dbReference type="InterPro" id="IPR002748">
    <property type="entry name" value="CbiD"/>
</dbReference>
<evidence type="ECO:0000313" key="8">
    <source>
        <dbReference type="Proteomes" id="UP000028042"/>
    </source>
</evidence>
<dbReference type="EMBL" id="JPGY02000001">
    <property type="protein sequence ID" value="KRU12644.1"/>
    <property type="molecule type" value="Genomic_DNA"/>
</dbReference>
<name>A0A0H3J0J3_CLOPA</name>
<proteinExistence type="inferred from homology"/>
<dbReference type="EC" id="2.1.1.195" evidence="5"/>
<dbReference type="RefSeq" id="WP_003446135.1">
    <property type="nucleotide sequence ID" value="NZ_ANZB01000009.1"/>
</dbReference>
<evidence type="ECO:0000313" key="7">
    <source>
        <dbReference type="EMBL" id="KRU12644.1"/>
    </source>
</evidence>
<dbReference type="GeneID" id="93073444"/>
<evidence type="ECO:0000313" key="6">
    <source>
        <dbReference type="EMBL" id="AJA51349.1"/>
    </source>
</evidence>
<dbReference type="GO" id="GO:0032259">
    <property type="term" value="P:methylation"/>
    <property type="evidence" value="ECO:0007669"/>
    <property type="project" value="UniProtKB-KW"/>
</dbReference>
<organism evidence="6 9">
    <name type="scientific">Clostridium pasteurianum DSM 525 = ATCC 6013</name>
    <dbReference type="NCBI Taxonomy" id="1262449"/>
    <lineage>
        <taxon>Bacteria</taxon>
        <taxon>Bacillati</taxon>
        <taxon>Bacillota</taxon>
        <taxon>Clostridia</taxon>
        <taxon>Eubacteriales</taxon>
        <taxon>Clostridiaceae</taxon>
        <taxon>Clostridium</taxon>
    </lineage>
</organism>
<evidence type="ECO:0000256" key="5">
    <source>
        <dbReference type="HAMAP-Rule" id="MF_00787"/>
    </source>
</evidence>
<dbReference type="GO" id="GO:0019251">
    <property type="term" value="P:anaerobic cobalamin biosynthetic process"/>
    <property type="evidence" value="ECO:0007669"/>
    <property type="project" value="UniProtKB-UniRule"/>
</dbReference>
<dbReference type="eggNOG" id="COG1903">
    <property type="taxonomic scope" value="Bacteria"/>
</dbReference>
<reference evidence="7 8" key="3">
    <citation type="journal article" name="Genome Announc.">
        <title>Improved Draft Genome Sequence of Clostridium pasteurianum Strain ATCC 6013 (DSM 525) Using a Hybrid Next-Generation Sequencing Approach.</title>
        <authorList>
            <person name="Pyne M.E."/>
            <person name="Utturkar S."/>
            <person name="Brown S.D."/>
            <person name="Moo-Young M."/>
            <person name="Chung D.A."/>
            <person name="Chou C.P."/>
        </authorList>
    </citation>
    <scope>NUCLEOTIDE SEQUENCE [LARGE SCALE GENOMIC DNA]</scope>
    <source>
        <strain evidence="7 8">ATCC 6013</strain>
    </source>
</reference>
<dbReference type="Proteomes" id="UP000028042">
    <property type="component" value="Unassembled WGS sequence"/>
</dbReference>
<dbReference type="UniPathway" id="UPA00148">
    <property type="reaction ID" value="UER00227"/>
</dbReference>
<dbReference type="HAMAP" id="MF_00787">
    <property type="entry name" value="CbiD"/>
    <property type="match status" value="1"/>
</dbReference>
<keyword evidence="4 5" id="KW-0949">S-adenosyl-L-methionine</keyword>
<dbReference type="EMBL" id="CP009268">
    <property type="protein sequence ID" value="AJA51349.1"/>
    <property type="molecule type" value="Genomic_DNA"/>
</dbReference>
<evidence type="ECO:0000256" key="4">
    <source>
        <dbReference type="ARBA" id="ARBA00022691"/>
    </source>
</evidence>
<comment type="function">
    <text evidence="5">Catalyzes the methylation of C-1 in cobalt-precorrin-5B to form cobalt-precorrin-6A.</text>
</comment>
<evidence type="ECO:0000256" key="1">
    <source>
        <dbReference type="ARBA" id="ARBA00022573"/>
    </source>
</evidence>
<reference evidence="7" key="2">
    <citation type="submission" date="2015-10" db="EMBL/GenBank/DDBJ databases">
        <title>Improved Draft Genome Sequence of Clostridium pasteurianum Strain ATCC 6013 (DSM 525) Using a Hybrid Next-Generation Sequencing Approach.</title>
        <authorList>
            <person name="Pyne M.E."/>
            <person name="Utturkar S.M."/>
            <person name="Brown S.D."/>
            <person name="Moo-Young M."/>
            <person name="Chung D.A."/>
            <person name="Chou P.C."/>
        </authorList>
    </citation>
    <scope>NUCLEOTIDE SEQUENCE</scope>
    <source>
        <strain evidence="7">ATCC 6013</strain>
    </source>
</reference>
<sequence>MLDLYINCDGKKLRCGYTTGSCAAAAAKAAAIMLYYGKELDEIRIDTPKGIELLLEVEKVIKGENYVECCIVKDAGDDPDVTHGLEIWARAEKKSNGYTLKAGKGVGVVKGEGLYVKKGEPAINPVPRNMIEREVREVLPKDKGIEITIFVPKGEEIAKKTFNPRLNIEGGISILGTTGIVVPMSEEALKESIKLEINQKAALGYKELVLVFGNMGEDKARELGIDPKKIVSMSNYVGFALNSCVEKGIKKITIIGHIGKICKVAAGCFNTHSRICDVRLEVIALELALMGESRKIVQKVYEQKTTEGAVNLLGDNYQQLYERIGEKIKQRIQQFSYNQLETELIMFSMRRGVIYDSRGDINA</sequence>
<dbReference type="PANTHER" id="PTHR35863">
    <property type="entry name" value="COBALT-PRECORRIN-5B C(1)-METHYLTRANSFERASE"/>
    <property type="match status" value="1"/>
</dbReference>
<gene>
    <name evidence="5 6" type="primary">cbiD</name>
    <name evidence="6" type="ORF">CLPA_c12610</name>
    <name evidence="7" type="ORF">CP6013_01892</name>
</gene>
<comment type="similarity">
    <text evidence="5">Belongs to the CbiD family.</text>
</comment>
<dbReference type="InterPro" id="IPR036074">
    <property type="entry name" value="CbiD_sf"/>
</dbReference>
<dbReference type="PATRIC" id="fig|1262449.3.peg.2680"/>
<evidence type="ECO:0000256" key="3">
    <source>
        <dbReference type="ARBA" id="ARBA00022679"/>
    </source>
</evidence>
<dbReference type="Proteomes" id="UP000030905">
    <property type="component" value="Chromosome"/>
</dbReference>
<dbReference type="GO" id="GO:0008168">
    <property type="term" value="F:methyltransferase activity"/>
    <property type="evidence" value="ECO:0007669"/>
    <property type="project" value="UniProtKB-UniRule"/>
</dbReference>
<dbReference type="KEGG" id="cpae:CPAST_c12610"/>
<dbReference type="NCBIfam" id="TIGR00312">
    <property type="entry name" value="cbiD"/>
    <property type="match status" value="1"/>
</dbReference>
<accession>A0A0H3J0J3</accession>
<comment type="catalytic activity">
    <reaction evidence="5">
        <text>Co-precorrin-5B + S-adenosyl-L-methionine = Co-precorrin-6A + S-adenosyl-L-homocysteine</text>
        <dbReference type="Rhea" id="RHEA:26285"/>
        <dbReference type="ChEBI" id="CHEBI:57856"/>
        <dbReference type="ChEBI" id="CHEBI:59789"/>
        <dbReference type="ChEBI" id="CHEBI:60063"/>
        <dbReference type="ChEBI" id="CHEBI:60064"/>
        <dbReference type="EC" id="2.1.1.195"/>
    </reaction>
</comment>
<evidence type="ECO:0000313" key="9">
    <source>
        <dbReference type="Proteomes" id="UP000030905"/>
    </source>
</evidence>